<feature type="region of interest" description="Disordered" evidence="1">
    <location>
        <begin position="166"/>
        <end position="218"/>
    </location>
</feature>
<feature type="domain" description="Myb/SANT-like DNA-binding" evidence="2">
    <location>
        <begin position="25"/>
        <end position="113"/>
    </location>
</feature>
<name>A0ABD1DVM6_CULPP</name>
<evidence type="ECO:0000256" key="1">
    <source>
        <dbReference type="SAM" id="MobiDB-lite"/>
    </source>
</evidence>
<reference evidence="3 4" key="1">
    <citation type="submission" date="2024-05" db="EMBL/GenBank/DDBJ databases">
        <title>Culex pipiens pipiens assembly and annotation.</title>
        <authorList>
            <person name="Alout H."/>
            <person name="Durand T."/>
        </authorList>
    </citation>
    <scope>NUCLEOTIDE SEQUENCE [LARGE SCALE GENOMIC DNA]</scope>
    <source>
        <strain evidence="3">HA-2024</strain>
        <tissue evidence="3">Whole body</tissue>
    </source>
</reference>
<evidence type="ECO:0000313" key="4">
    <source>
        <dbReference type="Proteomes" id="UP001562425"/>
    </source>
</evidence>
<dbReference type="PANTHER" id="PTHR22666">
    <property type="entry name" value="MYB_SANT-LIKE DNA-BINDING DOMAIN-CONTAINING PROTEIN 1"/>
    <property type="match status" value="1"/>
</dbReference>
<dbReference type="Pfam" id="PF13837">
    <property type="entry name" value="Myb_DNA-bind_4"/>
    <property type="match status" value="1"/>
</dbReference>
<dbReference type="PANTHER" id="PTHR22666:SF3">
    <property type="entry name" value="MYB_SANT-LIKE DNA-BINDING DOMAIN-CONTAINING PROTEIN 1"/>
    <property type="match status" value="1"/>
</dbReference>
<dbReference type="InterPro" id="IPR026095">
    <property type="entry name" value="Myb/SANT-like_DNA-bd_dom_prot"/>
</dbReference>
<accession>A0ABD1DVM6</accession>
<dbReference type="InterPro" id="IPR044822">
    <property type="entry name" value="Myb_DNA-bind_4"/>
</dbReference>
<evidence type="ECO:0000313" key="3">
    <source>
        <dbReference type="EMBL" id="KAL1403770.1"/>
    </source>
</evidence>
<dbReference type="EMBL" id="JBEHCU010001152">
    <property type="protein sequence ID" value="KAL1403770.1"/>
    <property type="molecule type" value="Genomic_DNA"/>
</dbReference>
<gene>
    <name evidence="3" type="ORF">pipiens_005562</name>
</gene>
<organism evidence="3 4">
    <name type="scientific">Culex pipiens pipiens</name>
    <name type="common">Northern house mosquito</name>
    <dbReference type="NCBI Taxonomy" id="38569"/>
    <lineage>
        <taxon>Eukaryota</taxon>
        <taxon>Metazoa</taxon>
        <taxon>Ecdysozoa</taxon>
        <taxon>Arthropoda</taxon>
        <taxon>Hexapoda</taxon>
        <taxon>Insecta</taxon>
        <taxon>Pterygota</taxon>
        <taxon>Neoptera</taxon>
        <taxon>Endopterygota</taxon>
        <taxon>Diptera</taxon>
        <taxon>Nematocera</taxon>
        <taxon>Culicoidea</taxon>
        <taxon>Culicidae</taxon>
        <taxon>Culicinae</taxon>
        <taxon>Culicini</taxon>
        <taxon>Culex</taxon>
        <taxon>Culex</taxon>
    </lineage>
</organism>
<dbReference type="Proteomes" id="UP001562425">
    <property type="component" value="Unassembled WGS sequence"/>
</dbReference>
<evidence type="ECO:0000259" key="2">
    <source>
        <dbReference type="Pfam" id="PF13837"/>
    </source>
</evidence>
<comment type="caution">
    <text evidence="3">The sequence shown here is derived from an EMBL/GenBank/DDBJ whole genome shotgun (WGS) entry which is preliminary data.</text>
</comment>
<sequence>MWVSTNKVLIGSVGGPKKPHCRNPNFDCEETKLLISLWGDPQVQKTLVTTHKKHPVIAKLGEKMREYGYSRSTEEINTRIKNLKCFYNRIKKDLDTGVINETSWKHFQAMDEIMTRPIFGNNQQLLSQEGEAGPSTGKQSSDQVAVKLELVTDDDKEIRTDELLKNAEQVELKEPNLLIPKDEPMEDDDPNDPDFENDGDDEEDSPSEESDESDFDIDDSFDFNTGAGCCIFLDYHNCYVHRDCDRVRSTNSNTHWINQNHQLRRQTGHQHLDDSLQSKLPLARSPSYRPTSCSNPQTPNIPNVNFNSPIQLYTKPTVSISGTLPAPATAIASSGATAVQQPMKFLFVNTAGNQKQQLITTAGPKQVIAPTPLVRTTPAQTPIAIQPKPVITAATSLMTMSQNKLPTNLQPPSSTTSSVTITPIPAKQPGGFKSLLSQLVSLQRESLALSRTRMNVERERFANEKQIACSLVEALNDLNSMLQTYSSTVSVPADEDGGEDEANGGSQTFRFANEEIAMEEEESVKDADASQDSPPVSNMIPVCDTIKAEVISDSD</sequence>
<feature type="compositionally biased region" description="Acidic residues" evidence="1">
    <location>
        <begin position="184"/>
        <end position="218"/>
    </location>
</feature>
<proteinExistence type="predicted"/>
<protein>
    <recommendedName>
        <fullName evidence="2">Myb/SANT-like DNA-binding domain-containing protein</fullName>
    </recommendedName>
</protein>
<keyword evidence="4" id="KW-1185">Reference proteome</keyword>
<dbReference type="AlphaFoldDB" id="A0ABD1DVM6"/>
<dbReference type="Gene3D" id="1.10.10.60">
    <property type="entry name" value="Homeodomain-like"/>
    <property type="match status" value="1"/>
</dbReference>
<feature type="region of interest" description="Disordered" evidence="1">
    <location>
        <begin position="512"/>
        <end position="541"/>
    </location>
</feature>